<dbReference type="Pfam" id="PF03190">
    <property type="entry name" value="Thioredox_DsbH"/>
    <property type="match status" value="1"/>
</dbReference>
<evidence type="ECO:0000313" key="4">
    <source>
        <dbReference type="EMBL" id="ABG59295.1"/>
    </source>
</evidence>
<dbReference type="PANTHER" id="PTHR15337">
    <property type="entry name" value="ANTERIOR GRADIENT PROTEIN-RELATED"/>
    <property type="match status" value="1"/>
</dbReference>
<evidence type="ECO:0000259" key="3">
    <source>
        <dbReference type="Pfam" id="PF03190"/>
    </source>
</evidence>
<dbReference type="InterPro" id="IPR036249">
    <property type="entry name" value="Thioredoxin-like_sf"/>
</dbReference>
<feature type="domain" description="Spermatogenesis-associated protein 20-like TRX" evidence="3">
    <location>
        <begin position="35"/>
        <end position="136"/>
    </location>
</feature>
<keyword evidence="5" id="KW-1185">Reference proteome</keyword>
<evidence type="ECO:0000256" key="2">
    <source>
        <dbReference type="ARBA" id="ARBA00023284"/>
    </source>
</evidence>
<evidence type="ECO:0000313" key="5">
    <source>
        <dbReference type="Proteomes" id="UP000001822"/>
    </source>
</evidence>
<keyword evidence="1" id="KW-0732">Signal</keyword>
<keyword evidence="2" id="KW-0676">Redox-active center</keyword>
<dbReference type="AlphaFoldDB" id="A0A6N4SSV7"/>
<dbReference type="InterPro" id="IPR017937">
    <property type="entry name" value="Thioredoxin_CS"/>
</dbReference>
<proteinExistence type="predicted"/>
<dbReference type="PROSITE" id="PS00194">
    <property type="entry name" value="THIOREDOXIN_1"/>
    <property type="match status" value="1"/>
</dbReference>
<dbReference type="OrthoDB" id="9811036at2"/>
<reference evidence="4 5" key="1">
    <citation type="journal article" date="2007" name="Appl. Environ. Microbiol.">
        <title>Genome sequence of the cellulolytic gliding bacterium Cytophaga hutchinsonii.</title>
        <authorList>
            <person name="Xie G."/>
            <person name="Bruce D.C."/>
            <person name="Challacombe J.F."/>
            <person name="Chertkov O."/>
            <person name="Detter J.C."/>
            <person name="Gilna P."/>
            <person name="Han C.S."/>
            <person name="Lucas S."/>
            <person name="Misra M."/>
            <person name="Myers G.L."/>
            <person name="Richardson P."/>
            <person name="Tapia R."/>
            <person name="Thayer N."/>
            <person name="Thompson L.S."/>
            <person name="Brettin T.S."/>
            <person name="Henrissat B."/>
            <person name="Wilson D.B."/>
            <person name="McBride M.J."/>
        </authorList>
    </citation>
    <scope>NUCLEOTIDE SEQUENCE [LARGE SCALE GENOMIC DNA]</scope>
    <source>
        <strain evidence="5">ATCC 33406 / DSM 1761 / CIP 103989 / NBRC 15051 / NCIMB 9469 / D465</strain>
    </source>
</reference>
<dbReference type="SUPFAM" id="SSF52833">
    <property type="entry name" value="Thioredoxin-like"/>
    <property type="match status" value="1"/>
</dbReference>
<dbReference type="InterPro" id="IPR004879">
    <property type="entry name" value="Ssp411-like_TRX"/>
</dbReference>
<dbReference type="EMBL" id="CP000383">
    <property type="protein sequence ID" value="ABG59295.1"/>
    <property type="molecule type" value="Genomic_DNA"/>
</dbReference>
<gene>
    <name evidence="4" type="ordered locus">CHU_2029</name>
</gene>
<evidence type="ECO:0000256" key="1">
    <source>
        <dbReference type="ARBA" id="ARBA00022729"/>
    </source>
</evidence>
<dbReference type="Gene3D" id="3.40.30.10">
    <property type="entry name" value="Glutaredoxin"/>
    <property type="match status" value="1"/>
</dbReference>
<dbReference type="Proteomes" id="UP000001822">
    <property type="component" value="Chromosome"/>
</dbReference>
<dbReference type="RefSeq" id="WP_011585412.1">
    <property type="nucleotide sequence ID" value="NC_008255.1"/>
</dbReference>
<accession>A0A6N4SSV7</accession>
<protein>
    <recommendedName>
        <fullName evidence="3">Spermatogenesis-associated protein 20-like TRX domain-containing protein</fullName>
    </recommendedName>
</protein>
<dbReference type="PANTHER" id="PTHR15337:SF11">
    <property type="entry name" value="THIOREDOXIN DOMAIN-CONTAINING PROTEIN"/>
    <property type="match status" value="1"/>
</dbReference>
<dbReference type="KEGG" id="chu:CHU_2029"/>
<sequence>MKSKISVFAALFLCVICAGFIFLPKENETASTTVEEVKWLTYDQAVALSKKNPKPIFIDVYTDWCGWCKTMDKNTFSNHKVAAYLNKRFYSVKLNPEKKDTVHYKGVAMTNGALAGKIFHATSYPTTVYLEGDETLLQPIPGYQAPNDLYRIIHYIGENHYKTTTWDDFSKSFNESAE</sequence>
<name>A0A6N4SSV7_CYTH3</name>
<organism evidence="4 5">
    <name type="scientific">Cytophaga hutchinsonii (strain ATCC 33406 / DSM 1761 / CIP 103989 / NBRC 15051 / NCIMB 9469 / D465)</name>
    <dbReference type="NCBI Taxonomy" id="269798"/>
    <lineage>
        <taxon>Bacteria</taxon>
        <taxon>Pseudomonadati</taxon>
        <taxon>Bacteroidota</taxon>
        <taxon>Cytophagia</taxon>
        <taxon>Cytophagales</taxon>
        <taxon>Cytophagaceae</taxon>
        <taxon>Cytophaga</taxon>
    </lineage>
</organism>
<dbReference type="InterPro" id="IPR051099">
    <property type="entry name" value="AGR/TXD"/>
</dbReference>